<evidence type="ECO:0000313" key="2">
    <source>
        <dbReference type="Proteomes" id="UP000002640"/>
    </source>
</evidence>
<dbReference type="InParanoid" id="G5AG28"/>
<dbReference type="PANTHER" id="PTHR46586">
    <property type="entry name" value="ANKYRIN REPEAT-CONTAINING PROTEIN"/>
    <property type="match status" value="1"/>
</dbReference>
<dbReference type="Proteomes" id="UP000002640">
    <property type="component" value="Unassembled WGS sequence"/>
</dbReference>
<dbReference type="OMA" id="WPREWKF"/>
<dbReference type="KEGG" id="psoj:PHYSODRAFT_533614"/>
<dbReference type="SUPFAM" id="SSF48403">
    <property type="entry name" value="Ankyrin repeat"/>
    <property type="match status" value="1"/>
</dbReference>
<reference evidence="1 2" key="1">
    <citation type="journal article" date="2006" name="Science">
        <title>Phytophthora genome sequences uncover evolutionary origins and mechanisms of pathogenesis.</title>
        <authorList>
            <person name="Tyler B.M."/>
            <person name="Tripathy S."/>
            <person name="Zhang X."/>
            <person name="Dehal P."/>
            <person name="Jiang R.H."/>
            <person name="Aerts A."/>
            <person name="Arredondo F.D."/>
            <person name="Baxter L."/>
            <person name="Bensasson D."/>
            <person name="Beynon J.L."/>
            <person name="Chapman J."/>
            <person name="Damasceno C.M."/>
            <person name="Dorrance A.E."/>
            <person name="Dou D."/>
            <person name="Dickerman A.W."/>
            <person name="Dubchak I.L."/>
            <person name="Garbelotto M."/>
            <person name="Gijzen M."/>
            <person name="Gordon S.G."/>
            <person name="Govers F."/>
            <person name="Grunwald N.J."/>
            <person name="Huang W."/>
            <person name="Ivors K.L."/>
            <person name="Jones R.W."/>
            <person name="Kamoun S."/>
            <person name="Krampis K."/>
            <person name="Lamour K.H."/>
            <person name="Lee M.K."/>
            <person name="McDonald W.H."/>
            <person name="Medina M."/>
            <person name="Meijer H.J."/>
            <person name="Nordberg E.K."/>
            <person name="Maclean D.J."/>
            <person name="Ospina-Giraldo M.D."/>
            <person name="Morris P.F."/>
            <person name="Phuntumart V."/>
            <person name="Putnam N.H."/>
            <person name="Rash S."/>
            <person name="Rose J.K."/>
            <person name="Sakihama Y."/>
            <person name="Salamov A.A."/>
            <person name="Savidor A."/>
            <person name="Scheuring C.F."/>
            <person name="Smith B.M."/>
            <person name="Sobral B.W."/>
            <person name="Terry A."/>
            <person name="Torto-Alalibo T.A."/>
            <person name="Win J."/>
            <person name="Xu Z."/>
            <person name="Zhang H."/>
            <person name="Grigoriev I.V."/>
            <person name="Rokhsar D.S."/>
            <person name="Boore J.L."/>
        </authorList>
    </citation>
    <scope>NUCLEOTIDE SEQUENCE [LARGE SCALE GENOMIC DNA]</scope>
    <source>
        <strain evidence="1 2">P6497</strain>
    </source>
</reference>
<dbReference type="SMR" id="G5AG28"/>
<organism evidence="1 2">
    <name type="scientific">Phytophthora sojae (strain P6497)</name>
    <name type="common">Soybean stem and root rot agent</name>
    <name type="synonym">Phytophthora megasperma f. sp. glycines</name>
    <dbReference type="NCBI Taxonomy" id="1094619"/>
    <lineage>
        <taxon>Eukaryota</taxon>
        <taxon>Sar</taxon>
        <taxon>Stramenopiles</taxon>
        <taxon>Oomycota</taxon>
        <taxon>Peronosporomycetes</taxon>
        <taxon>Peronosporales</taxon>
        <taxon>Peronosporaceae</taxon>
        <taxon>Phytophthora</taxon>
    </lineage>
</organism>
<dbReference type="Gene3D" id="1.25.40.20">
    <property type="entry name" value="Ankyrin repeat-containing domain"/>
    <property type="match status" value="3"/>
</dbReference>
<dbReference type="GeneID" id="20661889"/>
<dbReference type="RefSeq" id="XP_009539071.1">
    <property type="nucleotide sequence ID" value="XM_009540776.1"/>
</dbReference>
<protein>
    <submittedName>
        <fullName evidence="1">Uncharacterized protein</fullName>
    </submittedName>
</protein>
<dbReference type="Pfam" id="PF13637">
    <property type="entry name" value="Ank_4"/>
    <property type="match status" value="1"/>
</dbReference>
<dbReference type="PANTHER" id="PTHR46586:SF3">
    <property type="entry name" value="ANKYRIN REPEAT-CONTAINING PROTEIN"/>
    <property type="match status" value="1"/>
</dbReference>
<proteinExistence type="predicted"/>
<evidence type="ECO:0000313" key="1">
    <source>
        <dbReference type="EMBL" id="EGZ05540.1"/>
    </source>
</evidence>
<sequence>MLNHDAGWNFNREIVQMSYGEGGEDSWFESVPDLPDDWSGPGNTARWLQEYTSYESTEEELDEIISIAANDGAVEFAESLKPKDCDLLEYINERTKPKTIEWLLEKGYVKKIQDLGAMVIVVAAVHGDLDLMQRVARLRNKRRKITQWPREWKFSIGLACSRGNYEMVKWMVEHPLGPDAIAGMKDNCTFDCLLDDAAATGNVELVDLLFDLGSDDLYGSALLKAATGGHLKCVNRLLERCSTSMYSSRESIEKVVVEAAKNNHLDTLEFFHYQDAPLMHPCTNRETSPKRRRIEPTNIWWARASAAFDAAAGNGHLEVLKWLHANRYEGCSTDAMDQAAGNGHLKVVKWLHANVKEATCTERAMDTAATNGDLSVLKWLHANRSEGCTYRAFNSAVCNGHLRIAYYLRSKLPQLTPPPDNQFWFRSQNQFDVLLFLRENCPEIFTAEFGRETKYDFAGDSARPGDFLIEEWLDELYPEISQEGE</sequence>
<dbReference type="InterPro" id="IPR036770">
    <property type="entry name" value="Ankyrin_rpt-contain_sf"/>
</dbReference>
<keyword evidence="2" id="KW-1185">Reference proteome</keyword>
<name>G5AG28_PHYSP</name>
<dbReference type="InterPro" id="IPR002110">
    <property type="entry name" value="Ankyrin_rpt"/>
</dbReference>
<accession>G5AG28</accession>
<gene>
    <name evidence="1" type="ORF">PHYSODRAFT_533614</name>
</gene>
<dbReference type="EMBL" id="JH159166">
    <property type="protein sequence ID" value="EGZ05540.1"/>
    <property type="molecule type" value="Genomic_DNA"/>
</dbReference>
<dbReference type="InterPro" id="IPR052050">
    <property type="entry name" value="SecEffector_AnkRepeat"/>
</dbReference>
<dbReference type="AlphaFoldDB" id="G5AG28"/>